<feature type="region of interest" description="Disordered" evidence="7">
    <location>
        <begin position="940"/>
        <end position="970"/>
    </location>
</feature>
<dbReference type="GO" id="GO:0004553">
    <property type="term" value="F:hydrolase activity, hydrolyzing O-glycosyl compounds"/>
    <property type="evidence" value="ECO:0007669"/>
    <property type="project" value="UniProtKB-ARBA"/>
</dbReference>
<feature type="domain" description="Chitin-binding type-2" evidence="9">
    <location>
        <begin position="420"/>
        <end position="477"/>
    </location>
</feature>
<keyword evidence="2" id="KW-0147">Chitin-binding</keyword>
<dbReference type="InterPro" id="IPR001579">
    <property type="entry name" value="Glyco_hydro_18_chit_AS"/>
</dbReference>
<dbReference type="SMART" id="SM00494">
    <property type="entry name" value="ChtBD2"/>
    <property type="match status" value="1"/>
</dbReference>
<dbReference type="PROSITE" id="PS01095">
    <property type="entry name" value="GH18_1"/>
    <property type="match status" value="1"/>
</dbReference>
<evidence type="ECO:0000313" key="11">
    <source>
        <dbReference type="EMBL" id="KAL3774495.1"/>
    </source>
</evidence>
<feature type="compositionally biased region" description="Polar residues" evidence="7">
    <location>
        <begin position="1218"/>
        <end position="1240"/>
    </location>
</feature>
<feature type="region of interest" description="Disordered" evidence="7">
    <location>
        <begin position="327"/>
        <end position="346"/>
    </location>
</feature>
<dbReference type="InterPro" id="IPR011009">
    <property type="entry name" value="Kinase-like_dom_sf"/>
</dbReference>
<evidence type="ECO:0000313" key="12">
    <source>
        <dbReference type="Proteomes" id="UP001530400"/>
    </source>
</evidence>
<dbReference type="SUPFAM" id="SSF57625">
    <property type="entry name" value="Invertebrate chitin-binding proteins"/>
    <property type="match status" value="1"/>
</dbReference>
<evidence type="ECO:0000256" key="3">
    <source>
        <dbReference type="ARBA" id="ARBA00022801"/>
    </source>
</evidence>
<name>A0ABD3NLQ7_9STRA</name>
<dbReference type="SUPFAM" id="SSF56112">
    <property type="entry name" value="Protein kinase-like (PK-like)"/>
    <property type="match status" value="1"/>
</dbReference>
<gene>
    <name evidence="11" type="ORF">ACHAWO_007015</name>
</gene>
<evidence type="ECO:0000256" key="6">
    <source>
        <dbReference type="RuleBase" id="RU000489"/>
    </source>
</evidence>
<dbReference type="InterPro" id="IPR002557">
    <property type="entry name" value="Chitin-bd_dom"/>
</dbReference>
<dbReference type="PANTHER" id="PTHR11177:SF317">
    <property type="entry name" value="CHITINASE 12-RELATED"/>
    <property type="match status" value="1"/>
</dbReference>
<dbReference type="GO" id="GO:1901135">
    <property type="term" value="P:carbohydrate derivative metabolic process"/>
    <property type="evidence" value="ECO:0007669"/>
    <property type="project" value="UniProtKB-ARBA"/>
</dbReference>
<dbReference type="SUPFAM" id="SSF51445">
    <property type="entry name" value="(Trans)glycosidases"/>
    <property type="match status" value="1"/>
</dbReference>
<feature type="compositionally biased region" description="Polar residues" evidence="7">
    <location>
        <begin position="1259"/>
        <end position="1274"/>
    </location>
</feature>
<keyword evidence="3 6" id="KW-0378">Hydrolase</keyword>
<comment type="caution">
    <text evidence="11">The sequence shown here is derived from an EMBL/GenBank/DDBJ whole genome shotgun (WGS) entry which is preliminary data.</text>
</comment>
<evidence type="ECO:0000256" key="2">
    <source>
        <dbReference type="ARBA" id="ARBA00022669"/>
    </source>
</evidence>
<dbReference type="InterPro" id="IPR000719">
    <property type="entry name" value="Prot_kinase_dom"/>
</dbReference>
<accession>A0ABD3NLQ7</accession>
<feature type="compositionally biased region" description="Basic and acidic residues" evidence="7">
    <location>
        <begin position="948"/>
        <end position="962"/>
    </location>
</feature>
<protein>
    <recommendedName>
        <fullName evidence="13">Chitinase</fullName>
    </recommendedName>
</protein>
<comment type="similarity">
    <text evidence="1">Belongs to the glycosyl hydrolase 18 family. Chitinase class II subfamily.</text>
</comment>
<evidence type="ECO:0000259" key="9">
    <source>
        <dbReference type="PROSITE" id="PS50940"/>
    </source>
</evidence>
<dbReference type="InterPro" id="IPR001223">
    <property type="entry name" value="Glyco_hydro18_cat"/>
</dbReference>
<dbReference type="Pfam" id="PF01607">
    <property type="entry name" value="CBM_14"/>
    <property type="match status" value="1"/>
</dbReference>
<evidence type="ECO:0000256" key="5">
    <source>
        <dbReference type="ARBA" id="ARBA00023295"/>
    </source>
</evidence>
<dbReference type="InterPro" id="IPR011583">
    <property type="entry name" value="Chitinase_II/V-like_cat"/>
</dbReference>
<feature type="compositionally biased region" description="Basic and acidic residues" evidence="7">
    <location>
        <begin position="1189"/>
        <end position="1200"/>
    </location>
</feature>
<sequence>MARSDTQLHYQPSNLSSATSSIASFLTTMSRSLAILLALVPSIDGHGYLKTPRSRNLYAYQERDWEDGGGSSPYPEDCPHCLNRGGTRAQCGLLEGIDQNQNPWIRNYDAPLTYRGERMQPQIQETYVEGSTIEVEVMVTTHHKGHFVLSACPLVPLLDDEKYNQEEWMPLRIPSEECFASNRLKFVSDELYGAPQDPEYPERAYIAPALIPEWAPGEGPDGTEGVRGALYKMKFELPEGLNGEVVLIQWYYLTANSCKHEGYAEYPWPAAWGSDVNNYAQMEDCGDVPPDGAGVPEQFWNCGEVKIERKSGSKKSPQFHKSWYRKEADRGDAEVEAPSGPVLNNMDTHNQEVDHMTDVNIQTNEAQAIADGEFVAEVSVDEPAEVSVDEPAEVSVDEPQVEVVEEEEDAEVIEDSPAPTGPCSDPSFSGYKGTEDCSGYIWCQGGVPGAEYPCGEGTLWDDRAQMCNWADEVRCPGSAAAMLAPGETLPPVPPTPHPTQKPNPLLEWDRSNMKRNHDKTIIGYYASWQWYDRDGLAAPINMDFSKITRANFAFFQITEDGYIYGTDSWADPITLFGFYDWMAEPGAGNEYCSWDGPNETPVCNSHHYEEGLIYLAHQAGAEVYPSIGGWSLSDPFPTMAANEEYRANFVSQCISLIKNYNFDGIDIDWEYPGYEPHSGTPNDGESWNLLLNDLRAALDELEEETGHYYGITANLMTYDFHGTWNEIVGVNAPLYDQEDSEMMSVHGCVENWVNGGAPKEKINIGFPFYGRSFLGAKALYEEFGGAADESMWHEDEGCPQYYNIIKKFKGLTSFRDDQTMTQVAYSKSGVLSYDDPRAICDKTQYAMDNELNGYIIWELSGDVMEDKSTPLLDAANKKLENPNLDCSTMSDADALVSKGKPEDAGPLYWYPLHDGSNSCVDDGNQVYLSSSQASGFASSSQQFVAHLHSKDHDNEPDKKAEPEPGESFASSYAASISGGISHKKDDEENVISTPQDYKDKAEKLEPQNYEMPQQEHIPQEYEAEAEYRIYIDTFYVDLLPFNSGHSLNVKNPSHMASAVSDYLISYFKSLDNESYTRKLTAFELACGRSKEKIGDEVKLVLNCNGDAVFSAWPPSQREFTDLVNSAFAGRHHGEFLEFMYPSYNQDIVESRFAPDLHTKDGEGYQQSLQDKLDEMLPPLEEMQDRDVNEVKQAKKDDIRQKKNAPLPGKTRMLRTSIRFGNTTQSMTNNLRLRASSQQPEPNVADDNVLQFPPPPSSPNQPLTMASGSPASADSRQSKKRRAKLTSTKTILAAMLSLSVLMLLPSGRIHSRLSRRLNRPSYHGWGWEPNLRQRRGSNGGGRFPPRVVANLDLPLSVKPNKPSVFSSIYKLFHRQRIVQDEMLHHDGWKEMYEVDEEGASTLRWLDLSFWRHEQIQQEAEEKECVPMVDWQTTSYPNCNVVHEIDMVLSSSLGSRAYPAHSPKQQLLRRQITDFPSILLNHLKHYSDKDYRAHKYLHLNAKGIMKEEDLTFLGQGWFRSAWKMDQSLPGVWDEEEEEWIFEESVVLKTLRIEREFLEEYYELHRRDALAMERLTFSPYVLDIYGYCGQSAINELANFGIEGLASLEKIARQFRGVEVEPVNKIKLQLASMVSAGVSHMHSIDYPDHIPSENANEIGPPRKSNATLVHYDLNPRNVAIVKRGKPKINDFNVAEFLTWDTRHNTTCGFTGRFREPWWRAPEEMHFHDPSFTNPSPLTEKVDIYSLGNILMTILTSHSPRGQMTKELMEEIRPKVARGELPKLPSDFNETYAAADPALSPIIKAMYKCLQALPEDRPSAGEIAEELAFAVDNLPEDYGDKEKFYNSVERVEMRKKLKKSKSSKQ</sequence>
<dbReference type="Gene3D" id="1.10.510.10">
    <property type="entry name" value="Transferase(Phosphotransferase) domain 1"/>
    <property type="match status" value="1"/>
</dbReference>
<dbReference type="PROSITE" id="PS50940">
    <property type="entry name" value="CHIT_BIND_II"/>
    <property type="match status" value="1"/>
</dbReference>
<keyword evidence="4" id="KW-1015">Disulfide bond</keyword>
<dbReference type="Gene3D" id="2.170.140.10">
    <property type="entry name" value="Chitin binding domain"/>
    <property type="match status" value="1"/>
</dbReference>
<keyword evidence="5 6" id="KW-0326">Glycosidase</keyword>
<dbReference type="PROSITE" id="PS51910">
    <property type="entry name" value="GH18_2"/>
    <property type="match status" value="1"/>
</dbReference>
<dbReference type="SMART" id="SM00636">
    <property type="entry name" value="Glyco_18"/>
    <property type="match status" value="1"/>
</dbReference>
<dbReference type="Gene3D" id="3.20.20.80">
    <property type="entry name" value="Glycosidases"/>
    <property type="match status" value="3"/>
</dbReference>
<dbReference type="Pfam" id="PF00069">
    <property type="entry name" value="Pkinase"/>
    <property type="match status" value="1"/>
</dbReference>
<evidence type="ECO:0000256" key="1">
    <source>
        <dbReference type="ARBA" id="ARBA00009121"/>
    </source>
</evidence>
<evidence type="ECO:0000256" key="7">
    <source>
        <dbReference type="SAM" id="MobiDB-lite"/>
    </source>
</evidence>
<dbReference type="InterPro" id="IPR017853">
    <property type="entry name" value="GH"/>
</dbReference>
<feature type="domain" description="GH18" evidence="10">
    <location>
        <begin position="519"/>
        <end position="882"/>
    </location>
</feature>
<dbReference type="InterPro" id="IPR050314">
    <property type="entry name" value="Glycosyl_Hydrlase_18"/>
</dbReference>
<dbReference type="Pfam" id="PF03067">
    <property type="entry name" value="LPMO_10"/>
    <property type="match status" value="1"/>
</dbReference>
<dbReference type="PROSITE" id="PS50011">
    <property type="entry name" value="PROTEIN_KINASE_DOM"/>
    <property type="match status" value="1"/>
</dbReference>
<dbReference type="InterPro" id="IPR036508">
    <property type="entry name" value="Chitin-bd_dom_sf"/>
</dbReference>
<dbReference type="GO" id="GO:0008061">
    <property type="term" value="F:chitin binding"/>
    <property type="evidence" value="ECO:0007669"/>
    <property type="project" value="UniProtKB-KW"/>
</dbReference>
<feature type="domain" description="Protein kinase" evidence="8">
    <location>
        <begin position="1505"/>
        <end position="1824"/>
    </location>
</feature>
<dbReference type="EMBL" id="JALLPJ020001191">
    <property type="protein sequence ID" value="KAL3774495.1"/>
    <property type="molecule type" value="Genomic_DNA"/>
</dbReference>
<feature type="region of interest" description="Disordered" evidence="7">
    <location>
        <begin position="1189"/>
        <end position="1285"/>
    </location>
</feature>
<evidence type="ECO:0000259" key="10">
    <source>
        <dbReference type="PROSITE" id="PS51910"/>
    </source>
</evidence>
<dbReference type="PANTHER" id="PTHR11177">
    <property type="entry name" value="CHITINASE"/>
    <property type="match status" value="1"/>
</dbReference>
<dbReference type="Proteomes" id="UP001530400">
    <property type="component" value="Unassembled WGS sequence"/>
</dbReference>
<evidence type="ECO:0008006" key="13">
    <source>
        <dbReference type="Google" id="ProtNLM"/>
    </source>
</evidence>
<evidence type="ECO:0000256" key="4">
    <source>
        <dbReference type="ARBA" id="ARBA00023157"/>
    </source>
</evidence>
<dbReference type="Pfam" id="PF00704">
    <property type="entry name" value="Glyco_hydro_18"/>
    <property type="match status" value="1"/>
</dbReference>
<evidence type="ECO:0000259" key="8">
    <source>
        <dbReference type="PROSITE" id="PS50011"/>
    </source>
</evidence>
<reference evidence="11 12" key="1">
    <citation type="submission" date="2024-10" db="EMBL/GenBank/DDBJ databases">
        <title>Updated reference genomes for cyclostephanoid diatoms.</title>
        <authorList>
            <person name="Roberts W.R."/>
            <person name="Alverson A.J."/>
        </authorList>
    </citation>
    <scope>NUCLEOTIDE SEQUENCE [LARGE SCALE GENOMIC DNA]</scope>
    <source>
        <strain evidence="11 12">AJA010-31</strain>
    </source>
</reference>
<proteinExistence type="inferred from homology"/>
<keyword evidence="12" id="KW-1185">Reference proteome</keyword>
<dbReference type="InterPro" id="IPR004302">
    <property type="entry name" value="Cellulose/chitin-bd_N"/>
</dbReference>
<organism evidence="11 12">
    <name type="scientific">Cyclotella atomus</name>
    <dbReference type="NCBI Taxonomy" id="382360"/>
    <lineage>
        <taxon>Eukaryota</taxon>
        <taxon>Sar</taxon>
        <taxon>Stramenopiles</taxon>
        <taxon>Ochrophyta</taxon>
        <taxon>Bacillariophyta</taxon>
        <taxon>Coscinodiscophyceae</taxon>
        <taxon>Thalassiosirophycidae</taxon>
        <taxon>Stephanodiscales</taxon>
        <taxon>Stephanodiscaceae</taxon>
        <taxon>Cyclotella</taxon>
    </lineage>
</organism>